<protein>
    <submittedName>
        <fullName evidence="5">UbiA family prenyltransferase</fullName>
    </submittedName>
</protein>
<dbReference type="InterPro" id="IPR044878">
    <property type="entry name" value="UbiA_sf"/>
</dbReference>
<comment type="caution">
    <text evidence="5">The sequence shown here is derived from an EMBL/GenBank/DDBJ whole genome shotgun (WGS) entry which is preliminary data.</text>
</comment>
<evidence type="ECO:0000256" key="2">
    <source>
        <dbReference type="ARBA" id="ARBA00022692"/>
    </source>
</evidence>
<dbReference type="AlphaFoldDB" id="A0A9X1NER4"/>
<dbReference type="InterPro" id="IPR000537">
    <property type="entry name" value="UbiA_prenyltransferase"/>
</dbReference>
<dbReference type="EMBL" id="JAJOMB010000008">
    <property type="protein sequence ID" value="MCD5312480.1"/>
    <property type="molecule type" value="Genomic_DNA"/>
</dbReference>
<dbReference type="InterPro" id="IPR050475">
    <property type="entry name" value="Prenyltransferase_related"/>
</dbReference>
<evidence type="ECO:0000256" key="3">
    <source>
        <dbReference type="ARBA" id="ARBA00022989"/>
    </source>
</evidence>
<dbReference type="PANTHER" id="PTHR42723:SF1">
    <property type="entry name" value="CHLOROPHYLL SYNTHASE, CHLOROPLASTIC"/>
    <property type="match status" value="1"/>
</dbReference>
<name>A0A9X1NER4_9ACTN</name>
<dbReference type="GO" id="GO:0016020">
    <property type="term" value="C:membrane"/>
    <property type="evidence" value="ECO:0007669"/>
    <property type="project" value="UniProtKB-SubCell"/>
</dbReference>
<organism evidence="5 6">
    <name type="scientific">Kineosporia babensis</name>
    <dbReference type="NCBI Taxonomy" id="499548"/>
    <lineage>
        <taxon>Bacteria</taxon>
        <taxon>Bacillati</taxon>
        <taxon>Actinomycetota</taxon>
        <taxon>Actinomycetes</taxon>
        <taxon>Kineosporiales</taxon>
        <taxon>Kineosporiaceae</taxon>
        <taxon>Kineosporia</taxon>
    </lineage>
</organism>
<accession>A0A9X1NER4</accession>
<evidence type="ECO:0000256" key="4">
    <source>
        <dbReference type="ARBA" id="ARBA00023136"/>
    </source>
</evidence>
<dbReference type="Pfam" id="PF01040">
    <property type="entry name" value="UbiA"/>
    <property type="match status" value="1"/>
</dbReference>
<keyword evidence="4" id="KW-0472">Membrane</keyword>
<comment type="subcellular location">
    <subcellularLocation>
        <location evidence="1">Membrane</location>
        <topology evidence="1">Multi-pass membrane protein</topology>
    </subcellularLocation>
</comment>
<dbReference type="Proteomes" id="UP001138997">
    <property type="component" value="Unassembled WGS sequence"/>
</dbReference>
<dbReference type="PANTHER" id="PTHR42723">
    <property type="entry name" value="CHLOROPHYLL SYNTHASE"/>
    <property type="match status" value="1"/>
</dbReference>
<sequence>MALNDYADRHVDALERPTRPIPSGRITPHQALAVGVSLLAADALVAWAGSGRRGLFYSLATGAAVLTYDFAAKDTPAGPLVMATCRFLDVQRGSSSFRAALGPAGLVAAHTYMITRVSRDEVNGADESLGRTSAAATAAIAVGTLAAAANQSSTEQPAVGAGSLWQQRASLVLTAAAAGLYAVPSIRASLAAVKDPSPEKVQRVVGTGVMGMIPLQSALTAAAGRPGTSVALLGLWRAGRMLARRRWVT</sequence>
<reference evidence="5" key="1">
    <citation type="submission" date="2021-11" db="EMBL/GenBank/DDBJ databases">
        <title>Streptomyces corallinus and Kineosporia corallina sp. nov., two new coral-derived marine actinobacteria.</title>
        <authorList>
            <person name="Buangrab K."/>
            <person name="Sutthacheep M."/>
            <person name="Yeemin T."/>
            <person name="Harunari E."/>
            <person name="Igarashi Y."/>
            <person name="Sripreechasak P."/>
            <person name="Kanchanasin P."/>
            <person name="Tanasupawat S."/>
            <person name="Phongsopitanun W."/>
        </authorList>
    </citation>
    <scope>NUCLEOTIDE SEQUENCE</scope>
    <source>
        <strain evidence="5">JCM 31032</strain>
    </source>
</reference>
<gene>
    <name evidence="5" type="ORF">LR394_16350</name>
</gene>
<dbReference type="GO" id="GO:0016765">
    <property type="term" value="F:transferase activity, transferring alkyl or aryl (other than methyl) groups"/>
    <property type="evidence" value="ECO:0007669"/>
    <property type="project" value="InterPro"/>
</dbReference>
<keyword evidence="2" id="KW-0812">Transmembrane</keyword>
<keyword evidence="6" id="KW-1185">Reference proteome</keyword>
<dbReference type="Gene3D" id="1.10.357.140">
    <property type="entry name" value="UbiA prenyltransferase"/>
    <property type="match status" value="1"/>
</dbReference>
<evidence type="ECO:0000313" key="5">
    <source>
        <dbReference type="EMBL" id="MCD5312480.1"/>
    </source>
</evidence>
<evidence type="ECO:0000256" key="1">
    <source>
        <dbReference type="ARBA" id="ARBA00004141"/>
    </source>
</evidence>
<proteinExistence type="predicted"/>
<evidence type="ECO:0000313" key="6">
    <source>
        <dbReference type="Proteomes" id="UP001138997"/>
    </source>
</evidence>
<keyword evidence="3" id="KW-1133">Transmembrane helix</keyword>